<feature type="domain" description="Competence protein CoiA C-terminal" evidence="3">
    <location>
        <begin position="263"/>
        <end position="380"/>
    </location>
</feature>
<dbReference type="Proteomes" id="UP000242754">
    <property type="component" value="Unassembled WGS sequence"/>
</dbReference>
<accession>A0A143YJY6</accession>
<evidence type="ECO:0008006" key="6">
    <source>
        <dbReference type="Google" id="ProtNLM"/>
    </source>
</evidence>
<evidence type="ECO:0000313" key="5">
    <source>
        <dbReference type="Proteomes" id="UP000242754"/>
    </source>
</evidence>
<evidence type="ECO:0000259" key="2">
    <source>
        <dbReference type="Pfam" id="PF25164"/>
    </source>
</evidence>
<feature type="domain" description="Competence protein CoiA-like N-terminal" evidence="2">
    <location>
        <begin position="26"/>
        <end position="68"/>
    </location>
</feature>
<sequence length="395" mass="46165">MNEREALTVLIALDEKDQPLYAEQAQKRIRMNAGGTYYCPCCKGRVMFKSGEYMSAHFAHYHAENCAAFTEGETAAHLKGKRMLLEKFRVEGLPVLLESWLPELTQRPDLLIRPESGKPIAIEYQCSPIAFAELKGRTEGYRQNGYHVWWICGMDYQPRHLTQKIFQFLNHSNEGGCWFSLLDSEREELQLCHNFRISGTNQLTFDKAVFPLCGLPFPVLERLFNKGEFPPAFYPKKKGRTAGGKRTYMQPKDINLLRYRTDLEHKKFLLKIYLNREALHQLPALLFEYPFHSLSFITPIYIWGYYLLQEMISQGENASFTKQDVLKWIRQFLASKMIRKRETVFMKEENDWASVLSFLKRLEGEQYLVAVGENQWLLLKLPEKGKTNCLFQNLQ</sequence>
<dbReference type="RefSeq" id="WP_087032904.1">
    <property type="nucleotide sequence ID" value="NZ_FJNE01000003.1"/>
</dbReference>
<dbReference type="EMBL" id="FJNE01000003">
    <property type="protein sequence ID" value="CZQ91602.1"/>
    <property type="molecule type" value="Genomic_DNA"/>
</dbReference>
<dbReference type="PIRSF" id="PIRSF007487">
    <property type="entry name" value="Competence-induced_CoiA_bac"/>
    <property type="match status" value="1"/>
</dbReference>
<dbReference type="InterPro" id="IPR057253">
    <property type="entry name" value="CoiA-like_N"/>
</dbReference>
<proteinExistence type="predicted"/>
<dbReference type="Pfam" id="PF25164">
    <property type="entry name" value="CoiA_N"/>
    <property type="match status" value="1"/>
</dbReference>
<evidence type="ECO:0000259" key="1">
    <source>
        <dbReference type="Pfam" id="PF06054"/>
    </source>
</evidence>
<dbReference type="InterPro" id="IPR021176">
    <property type="entry name" value="Competence-induced_CoiA"/>
</dbReference>
<feature type="domain" description="Competence protein CoiA nuclease-like" evidence="1">
    <location>
        <begin position="73"/>
        <end position="214"/>
    </location>
</feature>
<dbReference type="Pfam" id="PF25166">
    <property type="entry name" value="CoiA_C"/>
    <property type="match status" value="1"/>
</dbReference>
<dbReference type="Pfam" id="PF06054">
    <property type="entry name" value="CoiA_nuc"/>
    <property type="match status" value="1"/>
</dbReference>
<organism evidence="4 5">
    <name type="scientific">Trichococcus palustris</name>
    <dbReference type="NCBI Taxonomy" id="140314"/>
    <lineage>
        <taxon>Bacteria</taxon>
        <taxon>Bacillati</taxon>
        <taxon>Bacillota</taxon>
        <taxon>Bacilli</taxon>
        <taxon>Lactobacillales</taxon>
        <taxon>Carnobacteriaceae</taxon>
        <taxon>Trichococcus</taxon>
    </lineage>
</organism>
<dbReference type="InterPro" id="IPR057252">
    <property type="entry name" value="CoiA_C"/>
</dbReference>
<dbReference type="InterPro" id="IPR010330">
    <property type="entry name" value="CoiA_nuc"/>
</dbReference>
<keyword evidence="5" id="KW-1185">Reference proteome</keyword>
<dbReference type="STRING" id="140314.SAMN04488076_11518"/>
<gene>
    <name evidence="4" type="ORF">Tpal_1436</name>
</gene>
<dbReference type="AlphaFoldDB" id="A0A143YJY6"/>
<protein>
    <recommendedName>
        <fullName evidence="6">Competence protein CoiA</fullName>
    </recommendedName>
</protein>
<reference evidence="4 5" key="1">
    <citation type="submission" date="2016-02" db="EMBL/GenBank/DDBJ databases">
        <authorList>
            <person name="Wen L."/>
            <person name="He K."/>
            <person name="Yang H."/>
        </authorList>
    </citation>
    <scope>NUCLEOTIDE SEQUENCE [LARGE SCALE GENOMIC DNA]</scope>
    <source>
        <strain evidence="4">Trichococcus palustris</strain>
    </source>
</reference>
<name>A0A143YJY6_9LACT</name>
<evidence type="ECO:0000313" key="4">
    <source>
        <dbReference type="EMBL" id="CZQ91602.1"/>
    </source>
</evidence>
<evidence type="ECO:0000259" key="3">
    <source>
        <dbReference type="Pfam" id="PF25166"/>
    </source>
</evidence>
<dbReference type="OrthoDB" id="3784230at2"/>